<name>A0A0F9F3F9_9ZZZZ</name>
<sequence>MDNAFIGETFLQRTKRMKWLFLNTPSFKEWRLHFSLRLLRHFSLGFMVLAMPFSGVESSDVSLHVDLGWLEIILGAENSPY</sequence>
<dbReference type="EMBL" id="LAZR01022752">
    <property type="protein sequence ID" value="KKL80793.1"/>
    <property type="molecule type" value="Genomic_DNA"/>
</dbReference>
<protein>
    <submittedName>
        <fullName evidence="1">Uncharacterized protein</fullName>
    </submittedName>
</protein>
<organism evidence="1">
    <name type="scientific">marine sediment metagenome</name>
    <dbReference type="NCBI Taxonomy" id="412755"/>
    <lineage>
        <taxon>unclassified sequences</taxon>
        <taxon>metagenomes</taxon>
        <taxon>ecological metagenomes</taxon>
    </lineage>
</organism>
<evidence type="ECO:0000313" key="1">
    <source>
        <dbReference type="EMBL" id="KKL80793.1"/>
    </source>
</evidence>
<reference evidence="1" key="1">
    <citation type="journal article" date="2015" name="Nature">
        <title>Complex archaea that bridge the gap between prokaryotes and eukaryotes.</title>
        <authorList>
            <person name="Spang A."/>
            <person name="Saw J.H."/>
            <person name="Jorgensen S.L."/>
            <person name="Zaremba-Niedzwiedzka K."/>
            <person name="Martijn J."/>
            <person name="Lind A.E."/>
            <person name="van Eijk R."/>
            <person name="Schleper C."/>
            <person name="Guy L."/>
            <person name="Ettema T.J."/>
        </authorList>
    </citation>
    <scope>NUCLEOTIDE SEQUENCE</scope>
</reference>
<dbReference type="AlphaFoldDB" id="A0A0F9F3F9"/>
<accession>A0A0F9F3F9</accession>
<comment type="caution">
    <text evidence="1">The sequence shown here is derived from an EMBL/GenBank/DDBJ whole genome shotgun (WGS) entry which is preliminary data.</text>
</comment>
<proteinExistence type="predicted"/>
<gene>
    <name evidence="1" type="ORF">LCGC14_2001180</name>
</gene>